<feature type="compositionally biased region" description="Polar residues" evidence="10">
    <location>
        <begin position="447"/>
        <end position="467"/>
    </location>
</feature>
<dbReference type="PROSITE" id="PS50994">
    <property type="entry name" value="INTEGRASE"/>
    <property type="match status" value="1"/>
</dbReference>
<dbReference type="InterPro" id="IPR001584">
    <property type="entry name" value="Integrase_cat-core"/>
</dbReference>
<evidence type="ECO:0000256" key="8">
    <source>
        <dbReference type="ARBA" id="ARBA00022932"/>
    </source>
</evidence>
<keyword evidence="7" id="KW-0695">RNA-directed DNA polymerase</keyword>
<keyword evidence="8" id="KW-0548">Nucleotidyltransferase</keyword>
<feature type="compositionally biased region" description="Polar residues" evidence="10">
    <location>
        <begin position="853"/>
        <end position="862"/>
    </location>
</feature>
<evidence type="ECO:0000256" key="10">
    <source>
        <dbReference type="SAM" id="MobiDB-lite"/>
    </source>
</evidence>
<dbReference type="PANTHER" id="PTHR42648:SF11">
    <property type="entry name" value="TRANSPOSON TY4-P GAG-POL POLYPROTEIN"/>
    <property type="match status" value="1"/>
</dbReference>
<name>A0ABQ5HXD2_9ASTR</name>
<proteinExistence type="predicted"/>
<reference evidence="12" key="2">
    <citation type="submission" date="2022-01" db="EMBL/GenBank/DDBJ databases">
        <authorList>
            <person name="Yamashiro T."/>
            <person name="Shiraishi A."/>
            <person name="Satake H."/>
            <person name="Nakayama K."/>
        </authorList>
    </citation>
    <scope>NUCLEOTIDE SEQUENCE</scope>
</reference>
<feature type="region of interest" description="Disordered" evidence="10">
    <location>
        <begin position="843"/>
        <end position="862"/>
    </location>
</feature>
<sequence length="862" mass="96893">MVSKSCSKTSNFFGHDKEDPHASHRYFNKLIFTMKIPNVPIPSGNAHHHGFSELHQLDTFYNALNSNDQDSLNSAAGGPKASIPFPSRSRNDRKRKKQGKIERIWHRTPLNETVLRFILNKLPKKLGRTLEISDSMARFRVLVLPDLTHNGSDVLELADAFQSLTIRLIVSPIVSTASPNLTPFGDSDFLLMEEADSFLALEDDPTSSEVDPTYQDPEGDILLLEAILNSEPPPPLPNHEQYMPGGRKELKLCEAKTVESSVNEPPEVELKELPPHLEYAFLEGDDKLPVIIAKDLKDEEKAALLKVLKSHKRAIAWKLSDIKGVSPEFCTHKILMEEDYEPSVQSQRRVNPKIHDVIKKEVEKLLDAGLIYPISDSPWVSPELLEYVIGTCPKDFNKRDKKIATTLLTRRNHVTFKETCETSNVNTQTHVKPQEEQKTNVPVIPSTGVTSSTEASESKPKSNTKNNRIFPAKNVNKKKVEDHPRNNKSNLKHMNHVDTSISYKRIVINSNSDSLYLEVAFRKHSCYVRTEDGMDLLKDSRGSNLYTISIDNMMKSSPIWLLTKESTNKSWLRHHRLNHLNFSNINDLARKDLVRGLPRLKFKKDHLCSACIFHQKIVPRTPQQNGIVERQNRTLVEAARIMLIFLKATMFLWAEAVATTCYTHNKSLILTYHNKTPYGFEDLGKLKATAYIRIFIGYAPNRKGYRIYNKRTRRIMETIHVQFDKLTEPMALVHISTGPKPILLTPGQISPGLYLEPPNVERPVPPATAAQVLVILAGTPSSTTIDQDAPSTSYSPSSSVVQPPISPQGVVAGPNIEDNPFAQAGNNPFINMFAIEPSFVDSSSGDSSLAKSTQVTQPHNHL</sequence>
<protein>
    <submittedName>
        <fullName evidence="12">Integrase, catalytic region, zinc finger, CCHC-type containing protein</fullName>
    </submittedName>
</protein>
<dbReference type="InterPro" id="IPR025724">
    <property type="entry name" value="GAG-pre-integrase_dom"/>
</dbReference>
<dbReference type="SUPFAM" id="SSF53098">
    <property type="entry name" value="Ribonuclease H-like"/>
    <property type="match status" value="1"/>
</dbReference>
<evidence type="ECO:0000256" key="5">
    <source>
        <dbReference type="ARBA" id="ARBA00022842"/>
    </source>
</evidence>
<keyword evidence="9" id="KW-0233">DNA recombination</keyword>
<organism evidence="12 13">
    <name type="scientific">Tanacetum coccineum</name>
    <dbReference type="NCBI Taxonomy" id="301880"/>
    <lineage>
        <taxon>Eukaryota</taxon>
        <taxon>Viridiplantae</taxon>
        <taxon>Streptophyta</taxon>
        <taxon>Embryophyta</taxon>
        <taxon>Tracheophyta</taxon>
        <taxon>Spermatophyta</taxon>
        <taxon>Magnoliopsida</taxon>
        <taxon>eudicotyledons</taxon>
        <taxon>Gunneridae</taxon>
        <taxon>Pentapetalae</taxon>
        <taxon>asterids</taxon>
        <taxon>campanulids</taxon>
        <taxon>Asterales</taxon>
        <taxon>Asteraceae</taxon>
        <taxon>Asteroideae</taxon>
        <taxon>Anthemideae</taxon>
        <taxon>Anthemidinae</taxon>
        <taxon>Tanacetum</taxon>
    </lineage>
</organism>
<evidence type="ECO:0000256" key="6">
    <source>
        <dbReference type="ARBA" id="ARBA00022908"/>
    </source>
</evidence>
<keyword evidence="5" id="KW-0460">Magnesium</keyword>
<dbReference type="InterPro" id="IPR043502">
    <property type="entry name" value="DNA/RNA_pol_sf"/>
</dbReference>
<evidence type="ECO:0000256" key="9">
    <source>
        <dbReference type="ARBA" id="ARBA00023172"/>
    </source>
</evidence>
<feature type="domain" description="Integrase catalytic" evidence="11">
    <location>
        <begin position="519"/>
        <end position="685"/>
    </location>
</feature>
<keyword evidence="8" id="KW-0239">DNA-directed DNA polymerase</keyword>
<keyword evidence="2" id="KW-0479">Metal-binding</keyword>
<feature type="region of interest" description="Disordered" evidence="10">
    <location>
        <begin position="783"/>
        <end position="803"/>
    </location>
</feature>
<keyword evidence="3" id="KW-0255">Endonuclease</keyword>
<dbReference type="Gene3D" id="3.10.10.10">
    <property type="entry name" value="HIV Type 1 Reverse Transcriptase, subunit A, domain 1"/>
    <property type="match status" value="1"/>
</dbReference>
<feature type="compositionally biased region" description="Low complexity" evidence="10">
    <location>
        <begin position="843"/>
        <end position="852"/>
    </location>
</feature>
<evidence type="ECO:0000256" key="4">
    <source>
        <dbReference type="ARBA" id="ARBA00022801"/>
    </source>
</evidence>
<dbReference type="SUPFAM" id="SSF56672">
    <property type="entry name" value="DNA/RNA polymerases"/>
    <property type="match status" value="1"/>
</dbReference>
<accession>A0ABQ5HXD2</accession>
<evidence type="ECO:0000256" key="1">
    <source>
        <dbReference type="ARBA" id="ARBA00022722"/>
    </source>
</evidence>
<keyword evidence="13" id="KW-1185">Reference proteome</keyword>
<dbReference type="EMBL" id="BQNB010020087">
    <property type="protein sequence ID" value="GJT92209.1"/>
    <property type="molecule type" value="Genomic_DNA"/>
</dbReference>
<evidence type="ECO:0000256" key="3">
    <source>
        <dbReference type="ARBA" id="ARBA00022759"/>
    </source>
</evidence>
<gene>
    <name evidence="12" type="ORF">Tco_1081054</name>
</gene>
<reference evidence="12" key="1">
    <citation type="journal article" date="2022" name="Int. J. Mol. Sci.">
        <title>Draft Genome of Tanacetum Coccineum: Genomic Comparison of Closely Related Tanacetum-Family Plants.</title>
        <authorList>
            <person name="Yamashiro T."/>
            <person name="Shiraishi A."/>
            <person name="Nakayama K."/>
            <person name="Satake H."/>
        </authorList>
    </citation>
    <scope>NUCLEOTIDE SEQUENCE</scope>
</reference>
<evidence type="ECO:0000313" key="13">
    <source>
        <dbReference type="Proteomes" id="UP001151760"/>
    </source>
</evidence>
<feature type="region of interest" description="Disordered" evidence="10">
    <location>
        <begin position="425"/>
        <end position="471"/>
    </location>
</feature>
<feature type="region of interest" description="Disordered" evidence="10">
    <location>
        <begin position="71"/>
        <end position="100"/>
    </location>
</feature>
<keyword evidence="6" id="KW-0229">DNA integration</keyword>
<keyword evidence="8" id="KW-0808">Transferase</keyword>
<keyword evidence="1" id="KW-0540">Nuclease</keyword>
<comment type="caution">
    <text evidence="12">The sequence shown here is derived from an EMBL/GenBank/DDBJ whole genome shotgun (WGS) entry which is preliminary data.</text>
</comment>
<evidence type="ECO:0000256" key="7">
    <source>
        <dbReference type="ARBA" id="ARBA00022918"/>
    </source>
</evidence>
<dbReference type="InterPro" id="IPR039537">
    <property type="entry name" value="Retrotran_Ty1/copia-like"/>
</dbReference>
<keyword evidence="4" id="KW-0378">Hydrolase</keyword>
<dbReference type="Pfam" id="PF13976">
    <property type="entry name" value="gag_pre-integrs"/>
    <property type="match status" value="1"/>
</dbReference>
<dbReference type="PANTHER" id="PTHR42648">
    <property type="entry name" value="TRANSPOSASE, PUTATIVE-RELATED"/>
    <property type="match status" value="1"/>
</dbReference>
<dbReference type="InterPro" id="IPR012337">
    <property type="entry name" value="RNaseH-like_sf"/>
</dbReference>
<dbReference type="InterPro" id="IPR057670">
    <property type="entry name" value="SH3_retrovirus"/>
</dbReference>
<dbReference type="Gene3D" id="3.30.420.10">
    <property type="entry name" value="Ribonuclease H-like superfamily/Ribonuclease H"/>
    <property type="match status" value="1"/>
</dbReference>
<dbReference type="Proteomes" id="UP001151760">
    <property type="component" value="Unassembled WGS sequence"/>
</dbReference>
<feature type="compositionally biased region" description="Low complexity" evidence="10">
    <location>
        <begin position="790"/>
        <end position="803"/>
    </location>
</feature>
<evidence type="ECO:0000259" key="11">
    <source>
        <dbReference type="PROSITE" id="PS50994"/>
    </source>
</evidence>
<dbReference type="InterPro" id="IPR036397">
    <property type="entry name" value="RNaseH_sf"/>
</dbReference>
<evidence type="ECO:0000313" key="12">
    <source>
        <dbReference type="EMBL" id="GJT92209.1"/>
    </source>
</evidence>
<evidence type="ECO:0000256" key="2">
    <source>
        <dbReference type="ARBA" id="ARBA00022723"/>
    </source>
</evidence>
<dbReference type="Pfam" id="PF25597">
    <property type="entry name" value="SH3_retrovirus"/>
    <property type="match status" value="1"/>
</dbReference>